<dbReference type="AlphaFoldDB" id="A0A6G7VMZ9"/>
<dbReference type="Proteomes" id="UP000500791">
    <property type="component" value="Chromosome"/>
</dbReference>
<feature type="domain" description="Peptidoglycan binding-like" evidence="2">
    <location>
        <begin position="272"/>
        <end position="310"/>
    </location>
</feature>
<dbReference type="InterPro" id="IPR002477">
    <property type="entry name" value="Peptidoglycan-bd-like"/>
</dbReference>
<organism evidence="3 4">
    <name type="scientific">Pontivivens nitratireducens</name>
    <dbReference type="NCBI Taxonomy" id="2758038"/>
    <lineage>
        <taxon>Bacteria</taxon>
        <taxon>Pseudomonadati</taxon>
        <taxon>Pseudomonadota</taxon>
        <taxon>Alphaproteobacteria</taxon>
        <taxon>Rhodobacterales</taxon>
        <taxon>Paracoccaceae</taxon>
        <taxon>Pontivivens</taxon>
    </lineage>
</organism>
<sequence length="328" mass="35783">MKITRITLLFGTSLLVMACDMPLPQAVADPGEAQPVSPNAAADLSGFASTAPLSTSGPENALPGQCYTQVTRPARFETETRQVLETPASAEFEVIPATYRTETVPVVVEEAYTRVDLIPAVYETVMDTVIVEPSREVTCTIPAEYTTVAEQVPVRPSYRNWVASNRFYPTGTSALGGTVIGNRTLASGAVETLVEFPPEFETVSRRELVQPERTVEVVVPAVTRQVEREVVATNERVIRKEVPATFREVSTPVQVLSAWANVVCDRDYNPTLVRALQRALAEQGEYPGAVDGIMGPGTRRELRAYQLDLGYDTPALKLEAVRALRLTA</sequence>
<reference evidence="3 4" key="1">
    <citation type="submission" date="2020-03" db="EMBL/GenBank/DDBJ databases">
        <title>Complete genome sequence of Monaibacterium sp. ALG8 with diverse plasmids.</title>
        <authorList>
            <person name="Sun C."/>
        </authorList>
    </citation>
    <scope>NUCLEOTIDE SEQUENCE [LARGE SCALE GENOMIC DNA]</scope>
    <source>
        <strain evidence="3 4">ALG8</strain>
    </source>
</reference>
<dbReference type="InterPro" id="IPR036365">
    <property type="entry name" value="PGBD-like_sf"/>
</dbReference>
<dbReference type="SUPFAM" id="SSF47090">
    <property type="entry name" value="PGBD-like"/>
    <property type="match status" value="1"/>
</dbReference>
<feature type="chain" id="PRO_5026181871" evidence="1">
    <location>
        <begin position="19"/>
        <end position="328"/>
    </location>
</feature>
<evidence type="ECO:0000259" key="2">
    <source>
        <dbReference type="Pfam" id="PF01471"/>
    </source>
</evidence>
<feature type="signal peptide" evidence="1">
    <location>
        <begin position="1"/>
        <end position="18"/>
    </location>
</feature>
<dbReference type="KEGG" id="mon:G8E03_11220"/>
<gene>
    <name evidence="3" type="ORF">G8E03_11220</name>
</gene>
<dbReference type="InterPro" id="IPR036366">
    <property type="entry name" value="PGBDSf"/>
</dbReference>
<evidence type="ECO:0000256" key="1">
    <source>
        <dbReference type="SAM" id="SignalP"/>
    </source>
</evidence>
<dbReference type="EMBL" id="CP049811">
    <property type="protein sequence ID" value="QIK41290.1"/>
    <property type="molecule type" value="Genomic_DNA"/>
</dbReference>
<keyword evidence="4" id="KW-1185">Reference proteome</keyword>
<name>A0A6G7VMZ9_9RHOB</name>
<evidence type="ECO:0000313" key="4">
    <source>
        <dbReference type="Proteomes" id="UP000500791"/>
    </source>
</evidence>
<keyword evidence="1" id="KW-0732">Signal</keyword>
<protein>
    <submittedName>
        <fullName evidence="3">Peptidoglycan-binding protein</fullName>
    </submittedName>
</protein>
<evidence type="ECO:0000313" key="3">
    <source>
        <dbReference type="EMBL" id="QIK41290.1"/>
    </source>
</evidence>
<dbReference type="RefSeq" id="WP_166191778.1">
    <property type="nucleotide sequence ID" value="NZ_CP049811.1"/>
</dbReference>
<proteinExistence type="predicted"/>
<accession>A0A6G7VMZ9</accession>
<dbReference type="Gene3D" id="1.10.101.10">
    <property type="entry name" value="PGBD-like superfamily/PGBD"/>
    <property type="match status" value="1"/>
</dbReference>
<dbReference type="PROSITE" id="PS51257">
    <property type="entry name" value="PROKAR_LIPOPROTEIN"/>
    <property type="match status" value="1"/>
</dbReference>
<dbReference type="Pfam" id="PF01471">
    <property type="entry name" value="PG_binding_1"/>
    <property type="match status" value="1"/>
</dbReference>